<keyword evidence="2" id="KW-1133">Transmembrane helix</keyword>
<reference evidence="3" key="1">
    <citation type="submission" date="2021-01" db="EMBL/GenBank/DDBJ databases">
        <authorList>
            <person name="Corre E."/>
            <person name="Pelletier E."/>
            <person name="Niang G."/>
            <person name="Scheremetjew M."/>
            <person name="Finn R."/>
            <person name="Kale V."/>
            <person name="Holt S."/>
            <person name="Cochrane G."/>
            <person name="Meng A."/>
            <person name="Brown T."/>
            <person name="Cohen L."/>
        </authorList>
    </citation>
    <scope>NUCLEOTIDE SEQUENCE</scope>
    <source>
        <strain evidence="3">SAG 36.94</strain>
    </source>
</reference>
<feature type="region of interest" description="Disordered" evidence="1">
    <location>
        <begin position="1"/>
        <end position="52"/>
    </location>
</feature>
<evidence type="ECO:0000256" key="1">
    <source>
        <dbReference type="SAM" id="MobiDB-lite"/>
    </source>
</evidence>
<sequence>MGHHKCRKCTKVEEPAPAPPPPPPPAPPSSSSSSSSSSKSDCSRCPHTYPASHPLKKFNGVLSSTAQTFDAWFRDNAGYVVIAGGMVAVGMIVLSYIENVPMLPETLQIIGLASIAYHTREQLVG</sequence>
<protein>
    <submittedName>
        <fullName evidence="3">Uncharacterized protein</fullName>
    </submittedName>
</protein>
<proteinExistence type="predicted"/>
<organism evidence="3">
    <name type="scientific">Compsopogon caeruleus</name>
    <dbReference type="NCBI Taxonomy" id="31354"/>
    <lineage>
        <taxon>Eukaryota</taxon>
        <taxon>Rhodophyta</taxon>
        <taxon>Compsopogonophyceae</taxon>
        <taxon>Compsopogonales</taxon>
        <taxon>Compsopogonaceae</taxon>
        <taxon>Compsopogon</taxon>
    </lineage>
</organism>
<evidence type="ECO:0000313" key="3">
    <source>
        <dbReference type="EMBL" id="CAD9234573.1"/>
    </source>
</evidence>
<keyword evidence="2" id="KW-0472">Membrane</keyword>
<name>A0A7S1TFA6_9RHOD</name>
<feature type="transmembrane region" description="Helical" evidence="2">
    <location>
        <begin position="77"/>
        <end position="97"/>
    </location>
</feature>
<feature type="compositionally biased region" description="Pro residues" evidence="1">
    <location>
        <begin position="16"/>
        <end position="28"/>
    </location>
</feature>
<evidence type="ECO:0000256" key="2">
    <source>
        <dbReference type="SAM" id="Phobius"/>
    </source>
</evidence>
<keyword evidence="2" id="KW-0812">Transmembrane</keyword>
<dbReference type="EMBL" id="HBGH01011995">
    <property type="protein sequence ID" value="CAD9234573.1"/>
    <property type="molecule type" value="Transcribed_RNA"/>
</dbReference>
<accession>A0A7S1TFA6</accession>
<gene>
    <name evidence="3" type="ORF">CCAE0312_LOCUS6662</name>
</gene>
<feature type="compositionally biased region" description="Low complexity" evidence="1">
    <location>
        <begin position="29"/>
        <end position="38"/>
    </location>
</feature>
<dbReference type="AlphaFoldDB" id="A0A7S1TFA6"/>